<reference evidence="1" key="1">
    <citation type="submission" date="2023-03" db="EMBL/GenBank/DDBJ databases">
        <title>Massive genome expansion in bonnet fungi (Mycena s.s.) driven by repeated elements and novel gene families across ecological guilds.</title>
        <authorList>
            <consortium name="Lawrence Berkeley National Laboratory"/>
            <person name="Harder C.B."/>
            <person name="Miyauchi S."/>
            <person name="Viragh M."/>
            <person name="Kuo A."/>
            <person name="Thoen E."/>
            <person name="Andreopoulos B."/>
            <person name="Lu D."/>
            <person name="Skrede I."/>
            <person name="Drula E."/>
            <person name="Henrissat B."/>
            <person name="Morin E."/>
            <person name="Kohler A."/>
            <person name="Barry K."/>
            <person name="LaButti K."/>
            <person name="Morin E."/>
            <person name="Salamov A."/>
            <person name="Lipzen A."/>
            <person name="Mereny Z."/>
            <person name="Hegedus B."/>
            <person name="Baldrian P."/>
            <person name="Stursova M."/>
            <person name="Weitz H."/>
            <person name="Taylor A."/>
            <person name="Grigoriev I.V."/>
            <person name="Nagy L.G."/>
            <person name="Martin F."/>
            <person name="Kauserud H."/>
        </authorList>
    </citation>
    <scope>NUCLEOTIDE SEQUENCE</scope>
    <source>
        <strain evidence="1">CBHHK188m</strain>
    </source>
</reference>
<evidence type="ECO:0000313" key="2">
    <source>
        <dbReference type="Proteomes" id="UP001215280"/>
    </source>
</evidence>
<accession>A0AAD7HUI9</accession>
<sequence length="85" mass="10026">EECLIDFAELISDHSGEYLAATVWKTLEKYKLQGWIVVFVMDNARNNDTMMEAIERKYWAEGIDFTAKKSRIRCMPLISREIKYT</sequence>
<comment type="caution">
    <text evidence="1">The sequence shown here is derived from an EMBL/GenBank/DDBJ whole genome shotgun (WGS) entry which is preliminary data.</text>
</comment>
<keyword evidence="2" id="KW-1185">Reference proteome</keyword>
<protein>
    <submittedName>
        <fullName evidence="1">Uncharacterized protein</fullName>
    </submittedName>
</protein>
<dbReference type="AlphaFoldDB" id="A0AAD7HUI9"/>
<feature type="non-terminal residue" evidence="1">
    <location>
        <position position="85"/>
    </location>
</feature>
<dbReference type="Proteomes" id="UP001215280">
    <property type="component" value="Unassembled WGS sequence"/>
</dbReference>
<name>A0AAD7HUI9_9AGAR</name>
<evidence type="ECO:0000313" key="1">
    <source>
        <dbReference type="EMBL" id="KAJ7728695.1"/>
    </source>
</evidence>
<dbReference type="EMBL" id="JARJLG010000203">
    <property type="protein sequence ID" value="KAJ7728695.1"/>
    <property type="molecule type" value="Genomic_DNA"/>
</dbReference>
<gene>
    <name evidence="1" type="ORF">DFH07DRAFT_757189</name>
</gene>
<organism evidence="1 2">
    <name type="scientific">Mycena maculata</name>
    <dbReference type="NCBI Taxonomy" id="230809"/>
    <lineage>
        <taxon>Eukaryota</taxon>
        <taxon>Fungi</taxon>
        <taxon>Dikarya</taxon>
        <taxon>Basidiomycota</taxon>
        <taxon>Agaricomycotina</taxon>
        <taxon>Agaricomycetes</taxon>
        <taxon>Agaricomycetidae</taxon>
        <taxon>Agaricales</taxon>
        <taxon>Marasmiineae</taxon>
        <taxon>Mycenaceae</taxon>
        <taxon>Mycena</taxon>
    </lineage>
</organism>
<proteinExistence type="predicted"/>